<dbReference type="InterPro" id="IPR004155">
    <property type="entry name" value="PBS_lyase_HEAT"/>
</dbReference>
<dbReference type="PANTHER" id="PTHR12697">
    <property type="entry name" value="PBS LYASE HEAT-LIKE PROTEIN"/>
    <property type="match status" value="1"/>
</dbReference>
<keyword evidence="1" id="KW-0732">Signal</keyword>
<dbReference type="AlphaFoldDB" id="A0A518DJX5"/>
<evidence type="ECO:0000313" key="3">
    <source>
        <dbReference type="Proteomes" id="UP000317429"/>
    </source>
</evidence>
<dbReference type="Gene3D" id="1.25.10.10">
    <property type="entry name" value="Leucine-rich Repeat Variant"/>
    <property type="match status" value="3"/>
</dbReference>
<dbReference type="OrthoDB" id="247405at2"/>
<accession>A0A518DJX5</accession>
<feature type="signal peptide" evidence="1">
    <location>
        <begin position="1"/>
        <end position="21"/>
    </location>
</feature>
<feature type="chain" id="PRO_5021770424" evidence="1">
    <location>
        <begin position="22"/>
        <end position="572"/>
    </location>
</feature>
<dbReference type="InterPro" id="IPR011989">
    <property type="entry name" value="ARM-like"/>
</dbReference>
<dbReference type="InterPro" id="IPR016024">
    <property type="entry name" value="ARM-type_fold"/>
</dbReference>
<dbReference type="KEGG" id="pnd:Pla175_52090"/>
<protein>
    <submittedName>
        <fullName evidence="2">HEAT repeat protein</fullName>
    </submittedName>
</protein>
<dbReference type="Proteomes" id="UP000317429">
    <property type="component" value="Chromosome"/>
</dbReference>
<dbReference type="Pfam" id="PF13646">
    <property type="entry name" value="HEAT_2"/>
    <property type="match status" value="2"/>
</dbReference>
<dbReference type="PANTHER" id="PTHR12697:SF5">
    <property type="entry name" value="DEOXYHYPUSINE HYDROXYLASE"/>
    <property type="match status" value="1"/>
</dbReference>
<organism evidence="2 3">
    <name type="scientific">Pirellulimonas nuda</name>
    <dbReference type="NCBI Taxonomy" id="2528009"/>
    <lineage>
        <taxon>Bacteria</taxon>
        <taxon>Pseudomonadati</taxon>
        <taxon>Planctomycetota</taxon>
        <taxon>Planctomycetia</taxon>
        <taxon>Pirellulales</taxon>
        <taxon>Lacipirellulaceae</taxon>
        <taxon>Pirellulimonas</taxon>
    </lineage>
</organism>
<proteinExistence type="predicted"/>
<evidence type="ECO:0000256" key="1">
    <source>
        <dbReference type="SAM" id="SignalP"/>
    </source>
</evidence>
<dbReference type="RefSeq" id="WP_145291926.1">
    <property type="nucleotide sequence ID" value="NZ_CP036291.1"/>
</dbReference>
<dbReference type="SUPFAM" id="SSF48371">
    <property type="entry name" value="ARM repeat"/>
    <property type="match status" value="1"/>
</dbReference>
<dbReference type="SMART" id="SM00567">
    <property type="entry name" value="EZ_HEAT"/>
    <property type="match status" value="7"/>
</dbReference>
<keyword evidence="3" id="KW-1185">Reference proteome</keyword>
<gene>
    <name evidence="2" type="ORF">Pla175_52090</name>
</gene>
<evidence type="ECO:0000313" key="2">
    <source>
        <dbReference type="EMBL" id="QDU91778.1"/>
    </source>
</evidence>
<dbReference type="EMBL" id="CP036291">
    <property type="protein sequence ID" value="QDU91778.1"/>
    <property type="molecule type" value="Genomic_DNA"/>
</dbReference>
<name>A0A518DJX5_9BACT</name>
<reference evidence="2 3" key="1">
    <citation type="submission" date="2019-02" db="EMBL/GenBank/DDBJ databases">
        <title>Deep-cultivation of Planctomycetes and their phenomic and genomic characterization uncovers novel biology.</title>
        <authorList>
            <person name="Wiegand S."/>
            <person name="Jogler M."/>
            <person name="Boedeker C."/>
            <person name="Pinto D."/>
            <person name="Vollmers J."/>
            <person name="Rivas-Marin E."/>
            <person name="Kohn T."/>
            <person name="Peeters S.H."/>
            <person name="Heuer A."/>
            <person name="Rast P."/>
            <person name="Oberbeckmann S."/>
            <person name="Bunk B."/>
            <person name="Jeske O."/>
            <person name="Meyerdierks A."/>
            <person name="Storesund J.E."/>
            <person name="Kallscheuer N."/>
            <person name="Luecker S."/>
            <person name="Lage O.M."/>
            <person name="Pohl T."/>
            <person name="Merkel B.J."/>
            <person name="Hornburger P."/>
            <person name="Mueller R.-W."/>
            <person name="Bruemmer F."/>
            <person name="Labrenz M."/>
            <person name="Spormann A.M."/>
            <person name="Op den Camp H."/>
            <person name="Overmann J."/>
            <person name="Amann R."/>
            <person name="Jetten M.S.M."/>
            <person name="Mascher T."/>
            <person name="Medema M.H."/>
            <person name="Devos D.P."/>
            <person name="Kaster A.-K."/>
            <person name="Ovreas L."/>
            <person name="Rohde M."/>
            <person name="Galperin M.Y."/>
            <person name="Jogler C."/>
        </authorList>
    </citation>
    <scope>NUCLEOTIDE SEQUENCE [LARGE SCALE GENOMIC DNA]</scope>
    <source>
        <strain evidence="2 3">Pla175</strain>
    </source>
</reference>
<sequence precursor="true">MLLARWCVLVCLLWTPVAAWGQLSPTDAQRYAEVDALASSDTPLAGDTLVELSRSDNAQLRWRAARAIGLRGAPTKPESEALVTLLADKDPVVQSHAAIALARIGEASPEAIDLLVAQAASPDQRVAVNAIRVLRSLAVPPERLVEAIEKVLESDNESAMAFVVEAVVESGAKATPLLIEALGRDRAAYWAAVAIAQIGPDAADTTAALAKVVAESADPLNVKQALVALAEIGPAAVAAAPAIEARAQRATENPVRIAAAYALGSLGDSSASGWLRTAVKDPSPMLSMVSSWALARLHPDDPDAMQRAVSVLVRRLSSPISTVRLTAATGLKSLDAPPQMVRDAIMQQLASSPAAPREGDVQPGRELMAEALASLGADATPAATRALGEPHLRALAIDVLGRLGPEAAAAATELAPLAASEDAGEAVRAQFALAAIGPAAGEATLDIVANLASDDQDVRESALFALRSIGPAAAEAVPALLARIEKAEAFDRCAAAWALARIAPRDAKVLRAVRPVFEEALGSKELGCRIQTLLAIRDLGPAGAAYAERVAELAKADPSEEVRSLAREQIKP</sequence>
<dbReference type="GO" id="GO:0016491">
    <property type="term" value="F:oxidoreductase activity"/>
    <property type="evidence" value="ECO:0007669"/>
    <property type="project" value="TreeGrafter"/>
</dbReference>